<dbReference type="InterPro" id="IPR040244">
    <property type="entry name" value="EDR4-like"/>
</dbReference>
<dbReference type="EMBL" id="JAQQAF010000002">
    <property type="protein sequence ID" value="KAJ8503842.1"/>
    <property type="molecule type" value="Genomic_DNA"/>
</dbReference>
<feature type="compositionally biased region" description="Polar residues" evidence="1">
    <location>
        <begin position="31"/>
        <end position="41"/>
    </location>
</feature>
<evidence type="ECO:0000313" key="4">
    <source>
        <dbReference type="Proteomes" id="UP001222027"/>
    </source>
</evidence>
<dbReference type="InterPro" id="IPR021480">
    <property type="entry name" value="Zinc_ribbon_12"/>
</dbReference>
<proteinExistence type="predicted"/>
<accession>A0AAV8Q767</accession>
<feature type="region of interest" description="Disordered" evidence="1">
    <location>
        <begin position="1"/>
        <end position="78"/>
    </location>
</feature>
<comment type="caution">
    <text evidence="3">The sequence shown here is derived from an EMBL/GenBank/DDBJ whole genome shotgun (WGS) entry which is preliminary data.</text>
</comment>
<organism evidence="3 4">
    <name type="scientific">Ensete ventricosum</name>
    <name type="common">Abyssinian banana</name>
    <name type="synonym">Musa ensete</name>
    <dbReference type="NCBI Taxonomy" id="4639"/>
    <lineage>
        <taxon>Eukaryota</taxon>
        <taxon>Viridiplantae</taxon>
        <taxon>Streptophyta</taxon>
        <taxon>Embryophyta</taxon>
        <taxon>Tracheophyta</taxon>
        <taxon>Spermatophyta</taxon>
        <taxon>Magnoliopsida</taxon>
        <taxon>Liliopsida</taxon>
        <taxon>Zingiberales</taxon>
        <taxon>Musaceae</taxon>
        <taxon>Ensete</taxon>
    </lineage>
</organism>
<evidence type="ECO:0000259" key="2">
    <source>
        <dbReference type="Pfam" id="PF11331"/>
    </source>
</evidence>
<dbReference type="AlphaFoldDB" id="A0AAV8Q767"/>
<reference evidence="3 4" key="1">
    <citation type="submission" date="2022-12" db="EMBL/GenBank/DDBJ databases">
        <title>Chromosome-scale assembly of the Ensete ventricosum genome.</title>
        <authorList>
            <person name="Dussert Y."/>
            <person name="Stocks J."/>
            <person name="Wendawek A."/>
            <person name="Woldeyes F."/>
            <person name="Nichols R.A."/>
            <person name="Borrell J.S."/>
        </authorList>
    </citation>
    <scope>NUCLEOTIDE SEQUENCE [LARGE SCALE GENOMIC DNA]</scope>
    <source>
        <strain evidence="4">cv. Maze</strain>
        <tissue evidence="3">Seeds</tissue>
    </source>
</reference>
<feature type="compositionally biased region" description="Basic and acidic residues" evidence="1">
    <location>
        <begin position="405"/>
        <end position="415"/>
    </location>
</feature>
<dbReference type="PANTHER" id="PTHR31105:SF38">
    <property type="entry name" value="PROTEIN ENHANCED DISEASE RESISTANCE 4"/>
    <property type="match status" value="1"/>
</dbReference>
<evidence type="ECO:0000313" key="3">
    <source>
        <dbReference type="EMBL" id="KAJ8503842.1"/>
    </source>
</evidence>
<protein>
    <recommendedName>
        <fullName evidence="2">Probable zinc-ribbon domain-containing protein</fullName>
    </recommendedName>
</protein>
<keyword evidence="4" id="KW-1185">Reference proteome</keyword>
<gene>
    <name evidence="3" type="ORF">OPV22_004728</name>
</gene>
<feature type="compositionally biased region" description="Basic and acidic residues" evidence="1">
    <location>
        <begin position="64"/>
        <end position="73"/>
    </location>
</feature>
<feature type="domain" description="Probable zinc-ribbon" evidence="2">
    <location>
        <begin position="243"/>
        <end position="287"/>
    </location>
</feature>
<feature type="compositionally biased region" description="Acidic residues" evidence="1">
    <location>
        <begin position="385"/>
        <end position="404"/>
    </location>
</feature>
<feature type="compositionally biased region" description="Basic residues" evidence="1">
    <location>
        <begin position="1"/>
        <end position="10"/>
    </location>
</feature>
<dbReference type="PANTHER" id="PTHR31105">
    <property type="entry name" value="EXTRA-LARGE G-PROTEIN-LIKE"/>
    <property type="match status" value="1"/>
</dbReference>
<dbReference type="Pfam" id="PF11331">
    <property type="entry name" value="Zn_ribbon_12"/>
    <property type="match status" value="1"/>
</dbReference>
<dbReference type="GO" id="GO:1900150">
    <property type="term" value="P:regulation of defense response to fungus"/>
    <property type="evidence" value="ECO:0007669"/>
    <property type="project" value="InterPro"/>
</dbReference>
<dbReference type="Proteomes" id="UP001222027">
    <property type="component" value="Unassembled WGS sequence"/>
</dbReference>
<feature type="region of interest" description="Disordered" evidence="1">
    <location>
        <begin position="112"/>
        <end position="136"/>
    </location>
</feature>
<name>A0AAV8Q767_ENSVE</name>
<sequence>MKKIASKRNFRGFGGGDINTTKSTPCDGGVSSRNDGCSVSTPRKHMELSRRTFRQSKSQDSTDTDTHKEERMNKMTTAHEQLQNELYVRDRCVESQDFHSVQSWLEAADDEPVKSSLSSDAEFHSSFPDDQNGSPSDELHMLVQDRMEIRREAEALREEEVSEMFDRSDERHGRFHLREEKLPPRAKNVPRLPHVACLHCRHGECHQTSVKPTTKCCCCHNAPVEHEEAGSRRRMKRHCRPVLGGAPFVVCNNCLQLLQLPLDFFAARRRLCKLQCGACSKMLMFSFKARNRRVSFVRADASLGHEISNSPSNGGSQWDSLSCSEDNGISYSTDVERNDKLPPCLQLHQLMGYGSATEFLCRHSDDMEEELEATEPSTPHRSSPEEEEAFAGDGMEETAIEGDESAGRLRTREPPLHGLLKIMKLKIHKTGRKTSD</sequence>
<feature type="region of interest" description="Disordered" evidence="1">
    <location>
        <begin position="367"/>
        <end position="415"/>
    </location>
</feature>
<evidence type="ECO:0000256" key="1">
    <source>
        <dbReference type="SAM" id="MobiDB-lite"/>
    </source>
</evidence>